<dbReference type="InterPro" id="IPR036873">
    <property type="entry name" value="Rhodanese-like_dom_sf"/>
</dbReference>
<keyword evidence="3 8" id="KW-0498">Mitosis</keyword>
<dbReference type="GO" id="GO:0110032">
    <property type="term" value="P:positive regulation of G2/MI transition of meiotic cell cycle"/>
    <property type="evidence" value="ECO:0007669"/>
    <property type="project" value="TreeGrafter"/>
</dbReference>
<dbReference type="InterPro" id="IPR000751">
    <property type="entry name" value="MPI_Phosphatase"/>
</dbReference>
<dbReference type="EC" id="3.1.3.48" evidence="8"/>
<dbReference type="GO" id="GO:0004725">
    <property type="term" value="F:protein tyrosine phosphatase activity"/>
    <property type="evidence" value="ECO:0007669"/>
    <property type="project" value="UniProtKB-UniRule"/>
</dbReference>
<evidence type="ECO:0000259" key="10">
    <source>
        <dbReference type="PROSITE" id="PS50206"/>
    </source>
</evidence>
<dbReference type="SMART" id="SM00450">
    <property type="entry name" value="RHOD"/>
    <property type="match status" value="1"/>
</dbReference>
<evidence type="ECO:0000256" key="2">
    <source>
        <dbReference type="ARBA" id="ARBA00022618"/>
    </source>
</evidence>
<protein>
    <recommendedName>
        <fullName evidence="8">M-phase inducer phosphatase</fullName>
        <ecNumber evidence="8">3.1.3.48</ecNumber>
    </recommendedName>
</protein>
<evidence type="ECO:0000256" key="3">
    <source>
        <dbReference type="ARBA" id="ARBA00022776"/>
    </source>
</evidence>
<evidence type="ECO:0000256" key="5">
    <source>
        <dbReference type="ARBA" id="ARBA00022912"/>
    </source>
</evidence>
<keyword evidence="4 8" id="KW-0378">Hydrolase</keyword>
<feature type="compositionally biased region" description="Polar residues" evidence="9">
    <location>
        <begin position="75"/>
        <end position="90"/>
    </location>
</feature>
<dbReference type="PANTHER" id="PTHR10828:SF17">
    <property type="entry name" value="PROTEIN-TYROSINE-PHOSPHATASE"/>
    <property type="match status" value="1"/>
</dbReference>
<reference evidence="11" key="1">
    <citation type="submission" date="2021-02" db="EMBL/GenBank/DDBJ databases">
        <authorList>
            <person name="Nowell W R."/>
        </authorList>
    </citation>
    <scope>NUCLEOTIDE SEQUENCE</scope>
    <source>
        <strain evidence="11">Ploen Becks lab</strain>
    </source>
</reference>
<dbReference type="GO" id="GO:0010971">
    <property type="term" value="P:positive regulation of G2/M transition of mitotic cell cycle"/>
    <property type="evidence" value="ECO:0007669"/>
    <property type="project" value="TreeGrafter"/>
</dbReference>
<dbReference type="AlphaFoldDB" id="A0A813VS78"/>
<evidence type="ECO:0000256" key="8">
    <source>
        <dbReference type="RuleBase" id="RU368028"/>
    </source>
</evidence>
<evidence type="ECO:0000256" key="4">
    <source>
        <dbReference type="ARBA" id="ARBA00022801"/>
    </source>
</evidence>
<name>A0A813VS78_9BILA</name>
<organism evidence="11 12">
    <name type="scientific">Brachionus calyciflorus</name>
    <dbReference type="NCBI Taxonomy" id="104777"/>
    <lineage>
        <taxon>Eukaryota</taxon>
        <taxon>Metazoa</taxon>
        <taxon>Spiralia</taxon>
        <taxon>Gnathifera</taxon>
        <taxon>Rotifera</taxon>
        <taxon>Eurotatoria</taxon>
        <taxon>Monogononta</taxon>
        <taxon>Pseudotrocha</taxon>
        <taxon>Ploima</taxon>
        <taxon>Brachionidae</taxon>
        <taxon>Brachionus</taxon>
    </lineage>
</organism>
<dbReference type="PANTHER" id="PTHR10828">
    <property type="entry name" value="M-PHASE INDUCER PHOSPHATASE DUAL SPECIFICITY PHOSPHATASE CDC25"/>
    <property type="match status" value="1"/>
</dbReference>
<dbReference type="EMBL" id="CAJNOC010001217">
    <property type="protein sequence ID" value="CAF0845690.1"/>
    <property type="molecule type" value="Genomic_DNA"/>
</dbReference>
<dbReference type="Gene3D" id="3.40.250.10">
    <property type="entry name" value="Rhodanese-like domain"/>
    <property type="match status" value="1"/>
</dbReference>
<dbReference type="GO" id="GO:0005737">
    <property type="term" value="C:cytoplasm"/>
    <property type="evidence" value="ECO:0007669"/>
    <property type="project" value="TreeGrafter"/>
</dbReference>
<keyword evidence="2 8" id="KW-0132">Cell division</keyword>
<feature type="region of interest" description="Disordered" evidence="9">
    <location>
        <begin position="75"/>
        <end position="97"/>
    </location>
</feature>
<evidence type="ECO:0000256" key="7">
    <source>
        <dbReference type="ARBA" id="ARBA00051722"/>
    </source>
</evidence>
<dbReference type="OrthoDB" id="9999371at2759"/>
<dbReference type="GO" id="GO:0051301">
    <property type="term" value="P:cell division"/>
    <property type="evidence" value="ECO:0007669"/>
    <property type="project" value="UniProtKB-UniRule"/>
</dbReference>
<dbReference type="PRINTS" id="PR00716">
    <property type="entry name" value="MPIPHPHTASE"/>
</dbReference>
<evidence type="ECO:0000313" key="11">
    <source>
        <dbReference type="EMBL" id="CAF0845690.1"/>
    </source>
</evidence>
<keyword evidence="6 8" id="KW-0131">Cell cycle</keyword>
<evidence type="ECO:0000256" key="6">
    <source>
        <dbReference type="ARBA" id="ARBA00023306"/>
    </source>
</evidence>
<gene>
    <name evidence="11" type="ORF">OXX778_LOCUS8687</name>
</gene>
<dbReference type="Proteomes" id="UP000663879">
    <property type="component" value="Unassembled WGS sequence"/>
</dbReference>
<accession>A0A813VS78</accession>
<dbReference type="PROSITE" id="PS50206">
    <property type="entry name" value="RHODANESE_3"/>
    <property type="match status" value="1"/>
</dbReference>
<keyword evidence="5 8" id="KW-0904">Protein phosphatase</keyword>
<dbReference type="SUPFAM" id="SSF52821">
    <property type="entry name" value="Rhodanese/Cell cycle control phosphatase"/>
    <property type="match status" value="1"/>
</dbReference>
<keyword evidence="12" id="KW-1185">Reference proteome</keyword>
<sequence length="303" mass="35354">MNSFRNKRKIEFDSPETKQMIKRNLNFDLDDSSVMLQPQKLFTYIDESSCDSGFSQINDDISDDDITQASNLEDSFTSSSHNESFNSIENIETEPIASIPTMQEEYSNEKLIGDMTKPHTLPILVKSRHSDLASIEPETLIDLINGKYDDQIGKFVIIDARYPYEFNGGHISGAQSGYFKQDLFDKIFSQPIESPNGKPVILVFHCEFSIERGPKLMREFREMDRSLNTNCYPNLFYPEIYLLEGGYKQFYESNQDLCEPKNYVPMLQDQHRNDMKFFRKKSKTWEFETKKNKSLKVKLDFDF</sequence>
<dbReference type="GO" id="GO:0005634">
    <property type="term" value="C:nucleus"/>
    <property type="evidence" value="ECO:0007669"/>
    <property type="project" value="TreeGrafter"/>
</dbReference>
<feature type="domain" description="Rhodanese" evidence="10">
    <location>
        <begin position="151"/>
        <end position="259"/>
    </location>
</feature>
<evidence type="ECO:0000256" key="1">
    <source>
        <dbReference type="ARBA" id="ARBA00011065"/>
    </source>
</evidence>
<dbReference type="CDD" id="cd01530">
    <property type="entry name" value="Cdc25"/>
    <property type="match status" value="1"/>
</dbReference>
<dbReference type="GO" id="GO:0000086">
    <property type="term" value="P:G2/M transition of mitotic cell cycle"/>
    <property type="evidence" value="ECO:0007669"/>
    <property type="project" value="TreeGrafter"/>
</dbReference>
<dbReference type="FunFam" id="3.40.250.10:FF:000021">
    <property type="entry name" value="M-phase inducer phosphatase cdc-25.2"/>
    <property type="match status" value="1"/>
</dbReference>
<comment type="catalytic activity">
    <reaction evidence="7 8">
        <text>O-phospho-L-tyrosyl-[protein] + H2O = L-tyrosyl-[protein] + phosphate</text>
        <dbReference type="Rhea" id="RHEA:10684"/>
        <dbReference type="Rhea" id="RHEA-COMP:10136"/>
        <dbReference type="Rhea" id="RHEA-COMP:20101"/>
        <dbReference type="ChEBI" id="CHEBI:15377"/>
        <dbReference type="ChEBI" id="CHEBI:43474"/>
        <dbReference type="ChEBI" id="CHEBI:46858"/>
        <dbReference type="ChEBI" id="CHEBI:61978"/>
        <dbReference type="EC" id="3.1.3.48"/>
    </reaction>
</comment>
<comment type="function">
    <text evidence="8">Tyrosine protein phosphatase which functions as a dosage-dependent inducer of mitotic progression.</text>
</comment>
<dbReference type="InterPro" id="IPR001763">
    <property type="entry name" value="Rhodanese-like_dom"/>
</dbReference>
<dbReference type="Pfam" id="PF00581">
    <property type="entry name" value="Rhodanese"/>
    <property type="match status" value="1"/>
</dbReference>
<proteinExistence type="inferred from homology"/>
<comment type="similarity">
    <text evidence="1 8">Belongs to the MPI phosphatase family.</text>
</comment>
<evidence type="ECO:0000256" key="9">
    <source>
        <dbReference type="SAM" id="MobiDB-lite"/>
    </source>
</evidence>
<evidence type="ECO:0000313" key="12">
    <source>
        <dbReference type="Proteomes" id="UP000663879"/>
    </source>
</evidence>
<comment type="caution">
    <text evidence="11">The sequence shown here is derived from an EMBL/GenBank/DDBJ whole genome shotgun (WGS) entry which is preliminary data.</text>
</comment>